<dbReference type="GO" id="GO:0004222">
    <property type="term" value="F:metalloendopeptidase activity"/>
    <property type="evidence" value="ECO:0007669"/>
    <property type="project" value="InterPro"/>
</dbReference>
<dbReference type="EMBL" id="CAFBMB010000005">
    <property type="protein sequence ID" value="CAB4888564.1"/>
    <property type="molecule type" value="Genomic_DNA"/>
</dbReference>
<evidence type="ECO:0000256" key="5">
    <source>
        <dbReference type="ARBA" id="ARBA00022801"/>
    </source>
</evidence>
<dbReference type="SUPFAM" id="SSF50156">
    <property type="entry name" value="PDZ domain-like"/>
    <property type="match status" value="1"/>
</dbReference>
<gene>
    <name evidence="12" type="ORF">UFOPK3516_00155</name>
</gene>
<dbReference type="Gene3D" id="2.30.42.10">
    <property type="match status" value="1"/>
</dbReference>
<comment type="subcellular location">
    <subcellularLocation>
        <location evidence="2">Membrane</location>
        <topology evidence="2">Multi-pass membrane protein</topology>
    </subcellularLocation>
</comment>
<dbReference type="PANTHER" id="PTHR42837">
    <property type="entry name" value="REGULATOR OF SIGMA-E PROTEASE RSEP"/>
    <property type="match status" value="1"/>
</dbReference>
<feature type="transmembrane region" description="Helical" evidence="10">
    <location>
        <begin position="403"/>
        <end position="424"/>
    </location>
</feature>
<evidence type="ECO:0000256" key="6">
    <source>
        <dbReference type="ARBA" id="ARBA00022833"/>
    </source>
</evidence>
<dbReference type="Pfam" id="PF02163">
    <property type="entry name" value="Peptidase_M50"/>
    <property type="match status" value="1"/>
</dbReference>
<evidence type="ECO:0000256" key="1">
    <source>
        <dbReference type="ARBA" id="ARBA00001947"/>
    </source>
</evidence>
<evidence type="ECO:0000256" key="10">
    <source>
        <dbReference type="SAM" id="Phobius"/>
    </source>
</evidence>
<dbReference type="SMART" id="SM00228">
    <property type="entry name" value="PDZ"/>
    <property type="match status" value="1"/>
</dbReference>
<comment type="cofactor">
    <cofactor evidence="1">
        <name>Zn(2+)</name>
        <dbReference type="ChEBI" id="CHEBI:29105"/>
    </cofactor>
</comment>
<dbReference type="PANTHER" id="PTHR42837:SF2">
    <property type="entry name" value="MEMBRANE METALLOPROTEASE ARASP2, CHLOROPLASTIC-RELATED"/>
    <property type="match status" value="1"/>
</dbReference>
<name>A0A6J7F4P2_9ZZZZ</name>
<dbReference type="GO" id="GO:0016020">
    <property type="term" value="C:membrane"/>
    <property type="evidence" value="ECO:0007669"/>
    <property type="project" value="UniProtKB-SubCell"/>
</dbReference>
<keyword evidence="7 10" id="KW-1133">Transmembrane helix</keyword>
<organism evidence="12">
    <name type="scientific">freshwater metagenome</name>
    <dbReference type="NCBI Taxonomy" id="449393"/>
    <lineage>
        <taxon>unclassified sequences</taxon>
        <taxon>metagenomes</taxon>
        <taxon>ecological metagenomes</taxon>
    </lineage>
</organism>
<evidence type="ECO:0000256" key="8">
    <source>
        <dbReference type="ARBA" id="ARBA00023049"/>
    </source>
</evidence>
<dbReference type="InterPro" id="IPR008915">
    <property type="entry name" value="Peptidase_M50"/>
</dbReference>
<keyword evidence="6" id="KW-0862">Zinc</keyword>
<evidence type="ECO:0000259" key="11">
    <source>
        <dbReference type="SMART" id="SM00228"/>
    </source>
</evidence>
<protein>
    <submittedName>
        <fullName evidence="12">Unannotated protein</fullName>
    </submittedName>
</protein>
<dbReference type="GO" id="GO:0006508">
    <property type="term" value="P:proteolysis"/>
    <property type="evidence" value="ECO:0007669"/>
    <property type="project" value="UniProtKB-KW"/>
</dbReference>
<reference evidence="12" key="1">
    <citation type="submission" date="2020-05" db="EMBL/GenBank/DDBJ databases">
        <authorList>
            <person name="Chiriac C."/>
            <person name="Salcher M."/>
            <person name="Ghai R."/>
            <person name="Kavagutti S V."/>
        </authorList>
    </citation>
    <scope>NUCLEOTIDE SEQUENCE</scope>
</reference>
<keyword evidence="4 10" id="KW-0812">Transmembrane</keyword>
<dbReference type="InterPro" id="IPR001478">
    <property type="entry name" value="PDZ"/>
</dbReference>
<keyword evidence="3" id="KW-0645">Protease</keyword>
<proteinExistence type="predicted"/>
<dbReference type="InterPro" id="IPR004387">
    <property type="entry name" value="Pept_M50_Zn"/>
</dbReference>
<dbReference type="CDD" id="cd06163">
    <property type="entry name" value="S2P-M50_PDZ_RseP-like"/>
    <property type="match status" value="1"/>
</dbReference>
<feature type="transmembrane region" description="Helical" evidence="10">
    <location>
        <begin position="125"/>
        <end position="150"/>
    </location>
</feature>
<dbReference type="InterPro" id="IPR041489">
    <property type="entry name" value="PDZ_6"/>
</dbReference>
<feature type="domain" description="PDZ" evidence="11">
    <location>
        <begin position="139"/>
        <end position="224"/>
    </location>
</feature>
<dbReference type="AlphaFoldDB" id="A0A6J7F4P2"/>
<evidence type="ECO:0000256" key="2">
    <source>
        <dbReference type="ARBA" id="ARBA00004141"/>
    </source>
</evidence>
<dbReference type="CDD" id="cd23081">
    <property type="entry name" value="cpPDZ_EcRseP-like"/>
    <property type="match status" value="1"/>
</dbReference>
<evidence type="ECO:0000256" key="9">
    <source>
        <dbReference type="ARBA" id="ARBA00023136"/>
    </source>
</evidence>
<evidence type="ECO:0000256" key="4">
    <source>
        <dbReference type="ARBA" id="ARBA00022692"/>
    </source>
</evidence>
<evidence type="ECO:0000256" key="3">
    <source>
        <dbReference type="ARBA" id="ARBA00022670"/>
    </source>
</evidence>
<keyword evidence="9 10" id="KW-0472">Membrane</keyword>
<keyword evidence="5" id="KW-0378">Hydrolase</keyword>
<dbReference type="Pfam" id="PF17820">
    <property type="entry name" value="PDZ_6"/>
    <property type="match status" value="1"/>
</dbReference>
<sequence length="433" mass="46034">MDIFPFLLGVLIFLIGLSLSIGLHELGHLIPAKIFKVKVGKYMIGFGPTLFKRTWGETEYGLKALPLGGYISMAGMFPPGTKSRSSASRNFFGKMVQDARDASAETAENVDQSRLFYRLPVWKRIIIMFGGPFMNLVLAFVLFAIIVMTFGMPQSTTKLSAVAECTPANASCAVADSPGALAGLTVGDEVTAINGKVVTSWDDVSALIRPAAAQTLTFTVVRNGQIQDISVTPIEAERTVFDSSGQPVRDSTGQPLTEQVGYVGISPGTRLAPQPITAAFPLMGSTITGTANMIATLPQRLVEVGQAAFGDAPRQLDGPISVVGVGRVAGDIAESSQVTTDGKIASLLGILASLNIALFVFNMLPLLPLDGGHIAGALWELIRKGWSRLRNRPDPGPVDIARLMPVTFVVVVVMIAMSALLIYADIVKPVSIF</sequence>
<feature type="transmembrane region" description="Helical" evidence="10">
    <location>
        <begin position="344"/>
        <end position="364"/>
    </location>
</feature>
<keyword evidence="8" id="KW-0482">Metalloprotease</keyword>
<evidence type="ECO:0000256" key="7">
    <source>
        <dbReference type="ARBA" id="ARBA00022989"/>
    </source>
</evidence>
<accession>A0A6J7F4P2</accession>
<dbReference type="InterPro" id="IPR036034">
    <property type="entry name" value="PDZ_sf"/>
</dbReference>
<evidence type="ECO:0000313" key="12">
    <source>
        <dbReference type="EMBL" id="CAB4888564.1"/>
    </source>
</evidence>